<name>A0A8S8ZWY3_SORMA</name>
<evidence type="ECO:0000256" key="13">
    <source>
        <dbReference type="ARBA" id="ARBA00023002"/>
    </source>
</evidence>
<dbReference type="Gene3D" id="2.40.30.10">
    <property type="entry name" value="Translation factors"/>
    <property type="match status" value="1"/>
</dbReference>
<dbReference type="InterPro" id="IPR008335">
    <property type="entry name" value="Mopterin_OxRdtase_euk"/>
</dbReference>
<comment type="subunit">
    <text evidence="6">Homodimer.</text>
</comment>
<feature type="region of interest" description="Disordered" evidence="17">
    <location>
        <begin position="1"/>
        <end position="58"/>
    </location>
</feature>
<dbReference type="AlphaFoldDB" id="A0A8S8ZWY3"/>
<dbReference type="PROSITE" id="PS51384">
    <property type="entry name" value="FAD_FR"/>
    <property type="match status" value="1"/>
</dbReference>
<evidence type="ECO:0000256" key="3">
    <source>
        <dbReference type="ARBA" id="ARBA00001974"/>
    </source>
</evidence>
<gene>
    <name evidence="20" type="ORF">SMACR_07620</name>
</gene>
<protein>
    <recommendedName>
        <fullName evidence="8">Nitrate reductase [NADPH]</fullName>
        <ecNumber evidence="7">1.7.1.3</ecNumber>
    </recommendedName>
</protein>
<dbReference type="GO" id="GO:0006790">
    <property type="term" value="P:sulfur compound metabolic process"/>
    <property type="evidence" value="ECO:0007669"/>
    <property type="project" value="TreeGrafter"/>
</dbReference>
<comment type="catalytic activity">
    <reaction evidence="15">
        <text>nitrite + NADP(+) + H2O = nitrate + NADPH + H(+)</text>
        <dbReference type="Rhea" id="RHEA:19061"/>
        <dbReference type="ChEBI" id="CHEBI:15377"/>
        <dbReference type="ChEBI" id="CHEBI:15378"/>
        <dbReference type="ChEBI" id="CHEBI:16301"/>
        <dbReference type="ChEBI" id="CHEBI:17632"/>
        <dbReference type="ChEBI" id="CHEBI:57783"/>
        <dbReference type="ChEBI" id="CHEBI:58349"/>
        <dbReference type="EC" id="1.7.1.3"/>
    </reaction>
</comment>
<keyword evidence="13" id="KW-0560">Oxidoreductase</keyword>
<proteinExistence type="inferred from homology"/>
<dbReference type="InterPro" id="IPR014756">
    <property type="entry name" value="Ig_E-set"/>
</dbReference>
<feature type="region of interest" description="Disordered" evidence="17">
    <location>
        <begin position="238"/>
        <end position="263"/>
    </location>
</feature>
<dbReference type="Proteomes" id="UP000433876">
    <property type="component" value="Unassembled WGS sequence"/>
</dbReference>
<dbReference type="GO" id="GO:0043546">
    <property type="term" value="F:molybdopterin cofactor binding"/>
    <property type="evidence" value="ECO:0007669"/>
    <property type="project" value="TreeGrafter"/>
</dbReference>
<evidence type="ECO:0000256" key="16">
    <source>
        <dbReference type="SAM" id="Coils"/>
    </source>
</evidence>
<evidence type="ECO:0000256" key="15">
    <source>
        <dbReference type="ARBA" id="ARBA00049155"/>
    </source>
</evidence>
<dbReference type="Gene3D" id="3.40.50.80">
    <property type="entry name" value="Nucleotide-binding domain of ferredoxin-NADP reductase (FNR) module"/>
    <property type="match status" value="1"/>
</dbReference>
<evidence type="ECO:0000256" key="12">
    <source>
        <dbReference type="ARBA" id="ARBA00022827"/>
    </source>
</evidence>
<dbReference type="InterPro" id="IPR008333">
    <property type="entry name" value="Cbr1-like_FAD-bd_dom"/>
</dbReference>
<dbReference type="SMART" id="SM01117">
    <property type="entry name" value="Cyt-b5"/>
    <property type="match status" value="1"/>
</dbReference>
<dbReference type="CDD" id="cd06183">
    <property type="entry name" value="cyt_b5_reduct_like"/>
    <property type="match status" value="1"/>
</dbReference>
<dbReference type="InterPro" id="IPR005066">
    <property type="entry name" value="MoCF_OxRdtse_dimer"/>
</dbReference>
<dbReference type="Gene3D" id="2.60.40.650">
    <property type="match status" value="1"/>
</dbReference>
<dbReference type="GO" id="GO:0030151">
    <property type="term" value="F:molybdenum ion binding"/>
    <property type="evidence" value="ECO:0007669"/>
    <property type="project" value="InterPro"/>
</dbReference>
<keyword evidence="16" id="KW-0175">Coiled coil</keyword>
<feature type="region of interest" description="Disordered" evidence="17">
    <location>
        <begin position="872"/>
        <end position="924"/>
    </location>
</feature>
<feature type="domain" description="FAD-binding FR-type" evidence="19">
    <location>
        <begin position="814"/>
        <end position="982"/>
    </location>
</feature>
<feature type="compositionally biased region" description="Basic residues" evidence="17">
    <location>
        <begin position="894"/>
        <end position="907"/>
    </location>
</feature>
<dbReference type="InterPro" id="IPR039261">
    <property type="entry name" value="FNR_nucleotide-bd"/>
</dbReference>
<dbReference type="Pfam" id="PF00175">
    <property type="entry name" value="NAD_binding_1"/>
    <property type="match status" value="1"/>
</dbReference>
<dbReference type="PANTHER" id="PTHR19372:SF7">
    <property type="entry name" value="SULFITE OXIDASE, MITOCHONDRIAL"/>
    <property type="match status" value="1"/>
</dbReference>
<dbReference type="SUPFAM" id="SSF81296">
    <property type="entry name" value="E set domains"/>
    <property type="match status" value="1"/>
</dbReference>
<dbReference type="Pfam" id="PF00174">
    <property type="entry name" value="Oxidored_molyb"/>
    <property type="match status" value="1"/>
</dbReference>
<evidence type="ECO:0000256" key="8">
    <source>
        <dbReference type="ARBA" id="ARBA00015499"/>
    </source>
</evidence>
<dbReference type="SUPFAM" id="SSF52343">
    <property type="entry name" value="Ferredoxin reductase-like, C-terminal NADP-linked domain"/>
    <property type="match status" value="1"/>
</dbReference>
<dbReference type="InterPro" id="IPR001199">
    <property type="entry name" value="Cyt_B5-like_heme/steroid-bd"/>
</dbReference>
<keyword evidence="9" id="KW-0500">Molybdenum</keyword>
<dbReference type="InterPro" id="IPR017927">
    <property type="entry name" value="FAD-bd_FR_type"/>
</dbReference>
<sequence length="1268" mass="143596">MATESEKPTMSHSTPWEVRVQDHPGSSADEVNQEPDWEANHSHRIGFVNQDDRRPGLTHPREEYAEEIEDARKQLEEMRSKVDMGELVNFRDIIQSQRDFHIKYPEERPLGWRYVLNTTEDWVKNKEPWPANLQQHQRQEPEEAKTKKDKNQETGGGRGAQPGQAVLRESMPEFEWRADNKEKHQEARHVDSESGEKERRHEGATGNEQTGSANVHFTPQELSLLHSLEHDKDVVSQFKQHDGKGKSPQTHNRTSIAIDEQDQYTPDNWLPRCPDLIRIGGKHPMNAEPPLSRLFDGGLITPNELHYVRNHGPVPRLMWEFHKLDIEYGGRKLSLSMNELKSRYRESVINIPITMACTGNRRKELNLIRKSKGLNNGAATVGTAYWKGPLLRDVLISAGVPKEFGKRKNPKTKGMRHWVNFAGADMPSEGPYETSIPFDYIMDPANDVILAMEMNDLPLPADYGYPVRVMIPGYIGGRCVKWLRRVWITSEENKSYYHTWDNRLMPSFVTEKDGRFAEALFHNPSTACYENNLNSVIAKPAQGETIALSDVECGKNYRLAGFAYDGGGREVQRVEVSLDGGESWLYATREFPDSPLRHGNKFWAWIHWHLDVNISHLVQAKSIAVRAFNASKMTQPEKPTWNLLGMMNNSWYIVKPEILTSRGQGPAIAFHHPTEAGAAAGGWMKPSMEVLMQEAKQQGSAPEKQFTREEIEKHNKLEDCWLVIDNKVYDATTVLNWHPGGRAAILAHAGKCHQETTNEFVSIHDDFAWKKLHECILGRVTNKTANFIRESAEAAAKEEAEQSQDQKDLALQRRRWIPVKLVNRRQVSPDTNTYTFQLPEGKTVLGLGTCQHLQIGFHLRDKMLIRQYTPTRPILPAQDSQGSQGRGDESLGKHDHKLPKQHVHTSAHLHQDKQHTSQQSKTAEEVANCSLMDGQSGTFDLTVKTYFPSPYQPGGALSNILDCLPLGSEVEIRGPTGDIIYHGNGHFSIEGRDRHFSRVSLVLGGSGITPGYALMARILMTPGDRTEIRVVDANRTEHDILLKQELDILEEKSDGQMKICHVLSQAGEGWEGERGKVDAGILKRCLFKPAHNNVALLCGPPGLIQGVVLPALIGMSPQPFTLFENPVIARCSVIFSFAALARSAYATPSNFPSTTYRLGIYRRPKPFRVLMRQILANSHLCVTFFLSDRLRSIRFKIWSRLRTGRRNYCCLAFLCVNKRRYQRLPTECFTVSACISANGDSHTIKTHCLFDLKLLRATNIKPCCNCMN</sequence>
<evidence type="ECO:0000256" key="5">
    <source>
        <dbReference type="ARBA" id="ARBA00006253"/>
    </source>
</evidence>
<dbReference type="SUPFAM" id="SSF63380">
    <property type="entry name" value="Riboflavin synthase domain-like"/>
    <property type="match status" value="2"/>
</dbReference>
<comment type="cofactor">
    <cofactor evidence="3">
        <name>FAD</name>
        <dbReference type="ChEBI" id="CHEBI:57692"/>
    </cofactor>
</comment>
<dbReference type="PROSITE" id="PS50255">
    <property type="entry name" value="CYTOCHROME_B5_2"/>
    <property type="match status" value="1"/>
</dbReference>
<dbReference type="GO" id="GO:0008482">
    <property type="term" value="F:sulfite oxidase activity"/>
    <property type="evidence" value="ECO:0007669"/>
    <property type="project" value="TreeGrafter"/>
</dbReference>
<dbReference type="EC" id="1.7.1.3" evidence="7"/>
<dbReference type="Pfam" id="PF03404">
    <property type="entry name" value="Mo-co_dimer"/>
    <property type="match status" value="1"/>
</dbReference>
<evidence type="ECO:0000256" key="11">
    <source>
        <dbReference type="ARBA" id="ARBA00022723"/>
    </source>
</evidence>
<comment type="function">
    <text evidence="4">Nitrate reductase is a key enzyme involved in the first step of nitrate assimilation in plants, fungi and bacteria.</text>
</comment>
<feature type="compositionally biased region" description="Polar residues" evidence="17">
    <location>
        <begin position="206"/>
        <end position="215"/>
    </location>
</feature>
<dbReference type="Gene3D" id="3.10.120.10">
    <property type="entry name" value="Cytochrome b5-like heme/steroid binding domain"/>
    <property type="match status" value="1"/>
</dbReference>
<dbReference type="SUPFAM" id="SSF56524">
    <property type="entry name" value="Oxidoreductase molybdopterin-binding domain"/>
    <property type="match status" value="1"/>
</dbReference>
<organism evidence="20 21">
    <name type="scientific">Sordaria macrospora</name>
    <dbReference type="NCBI Taxonomy" id="5147"/>
    <lineage>
        <taxon>Eukaryota</taxon>
        <taxon>Fungi</taxon>
        <taxon>Dikarya</taxon>
        <taxon>Ascomycota</taxon>
        <taxon>Pezizomycotina</taxon>
        <taxon>Sordariomycetes</taxon>
        <taxon>Sordariomycetidae</taxon>
        <taxon>Sordariales</taxon>
        <taxon>Sordariaceae</taxon>
        <taxon>Sordaria</taxon>
    </lineage>
</organism>
<dbReference type="GO" id="GO:0042128">
    <property type="term" value="P:nitrate assimilation"/>
    <property type="evidence" value="ECO:0007669"/>
    <property type="project" value="UniProtKB-KW"/>
</dbReference>
<dbReference type="InterPro" id="IPR000572">
    <property type="entry name" value="OxRdtase_Mopterin-bd_dom"/>
</dbReference>
<feature type="region of interest" description="Disordered" evidence="17">
    <location>
        <begin position="128"/>
        <end position="165"/>
    </location>
</feature>
<feature type="compositionally biased region" description="Basic and acidic residues" evidence="17">
    <location>
        <begin position="178"/>
        <end position="203"/>
    </location>
</feature>
<keyword evidence="11" id="KW-0479">Metal-binding</keyword>
<evidence type="ECO:0000256" key="10">
    <source>
        <dbReference type="ARBA" id="ARBA00022630"/>
    </source>
</evidence>
<evidence type="ECO:0000256" key="6">
    <source>
        <dbReference type="ARBA" id="ARBA00011738"/>
    </source>
</evidence>
<dbReference type="Gene3D" id="3.90.420.10">
    <property type="entry name" value="Oxidoreductase, molybdopterin-binding domain"/>
    <property type="match status" value="1"/>
</dbReference>
<dbReference type="InterPro" id="IPR001433">
    <property type="entry name" value="OxRdtase_FAD/NAD-bd"/>
</dbReference>
<comment type="cofactor">
    <cofactor evidence="1">
        <name>Mo-molybdopterin</name>
        <dbReference type="ChEBI" id="CHEBI:71302"/>
    </cofactor>
</comment>
<feature type="compositionally biased region" description="Basic and acidic residues" evidence="17">
    <location>
        <begin position="137"/>
        <end position="152"/>
    </location>
</feature>
<comment type="cofactor">
    <cofactor evidence="2">
        <name>heme</name>
        <dbReference type="ChEBI" id="CHEBI:30413"/>
    </cofactor>
</comment>
<dbReference type="InterPro" id="IPR036374">
    <property type="entry name" value="OxRdtase_Mopterin-bd_sf"/>
</dbReference>
<evidence type="ECO:0000256" key="4">
    <source>
        <dbReference type="ARBA" id="ARBA00003838"/>
    </source>
</evidence>
<evidence type="ECO:0000256" key="9">
    <source>
        <dbReference type="ARBA" id="ARBA00022505"/>
    </source>
</evidence>
<evidence type="ECO:0000256" key="2">
    <source>
        <dbReference type="ARBA" id="ARBA00001971"/>
    </source>
</evidence>
<evidence type="ECO:0000313" key="21">
    <source>
        <dbReference type="Proteomes" id="UP000433876"/>
    </source>
</evidence>
<dbReference type="SUPFAM" id="SSF55856">
    <property type="entry name" value="Cytochrome b5-like heme/steroid binding domain"/>
    <property type="match status" value="1"/>
</dbReference>
<dbReference type="VEuPathDB" id="FungiDB:SMAC_07620"/>
<evidence type="ECO:0000256" key="14">
    <source>
        <dbReference type="ARBA" id="ARBA00023063"/>
    </source>
</evidence>
<evidence type="ECO:0000259" key="18">
    <source>
        <dbReference type="PROSITE" id="PS50255"/>
    </source>
</evidence>
<evidence type="ECO:0000259" key="19">
    <source>
        <dbReference type="PROSITE" id="PS51384"/>
    </source>
</evidence>
<keyword evidence="12" id="KW-0274">FAD</keyword>
<feature type="coiled-coil region" evidence="16">
    <location>
        <begin position="61"/>
        <end position="88"/>
    </location>
</feature>
<dbReference type="GO" id="GO:0050464">
    <property type="term" value="F:nitrate reductase (NADPH) activity"/>
    <property type="evidence" value="ECO:0007669"/>
    <property type="project" value="UniProtKB-EC"/>
</dbReference>
<dbReference type="Pfam" id="PF00173">
    <property type="entry name" value="Cyt-b5"/>
    <property type="match status" value="1"/>
</dbReference>
<feature type="domain" description="Cytochrome b5 heme-binding" evidence="18">
    <location>
        <begin position="703"/>
        <end position="781"/>
    </location>
</feature>
<dbReference type="GO" id="GO:0020037">
    <property type="term" value="F:heme binding"/>
    <property type="evidence" value="ECO:0007669"/>
    <property type="project" value="TreeGrafter"/>
</dbReference>
<dbReference type="Pfam" id="PF00970">
    <property type="entry name" value="FAD_binding_6"/>
    <property type="match status" value="2"/>
</dbReference>
<evidence type="ECO:0000256" key="7">
    <source>
        <dbReference type="ARBA" id="ARBA00012673"/>
    </source>
</evidence>
<comment type="similarity">
    <text evidence="5">Belongs to the nitrate reductase family.</text>
</comment>
<comment type="caution">
    <text evidence="20">The sequence shown here is derived from an EMBL/GenBank/DDBJ whole genome shotgun (WGS) entry which is preliminary data.</text>
</comment>
<dbReference type="PRINTS" id="PR00407">
    <property type="entry name" value="EUMOPTERIN"/>
</dbReference>
<evidence type="ECO:0000256" key="1">
    <source>
        <dbReference type="ARBA" id="ARBA00001924"/>
    </source>
</evidence>
<dbReference type="InterPro" id="IPR036400">
    <property type="entry name" value="Cyt_B5-like_heme/steroid_sf"/>
</dbReference>
<reference evidence="20 21" key="1">
    <citation type="submission" date="2017-07" db="EMBL/GenBank/DDBJ databases">
        <title>Genome sequence of the Sordaria macrospora wild type strain R19027.</title>
        <authorList>
            <person name="Nowrousian M."/>
            <person name="Teichert I."/>
            <person name="Kueck U."/>
        </authorList>
    </citation>
    <scope>NUCLEOTIDE SEQUENCE [LARGE SCALE GENOMIC DNA]</scope>
    <source>
        <strain evidence="20 21">R19027</strain>
        <tissue evidence="20">Mycelium</tissue>
    </source>
</reference>
<dbReference type="InterPro" id="IPR017938">
    <property type="entry name" value="Riboflavin_synthase-like_b-brl"/>
</dbReference>
<dbReference type="PANTHER" id="PTHR19372">
    <property type="entry name" value="SULFITE REDUCTASE"/>
    <property type="match status" value="1"/>
</dbReference>
<accession>A0A8S8ZWY3</accession>
<dbReference type="EMBL" id="NMPR01000029">
    <property type="protein sequence ID" value="KAA8633979.1"/>
    <property type="molecule type" value="Genomic_DNA"/>
</dbReference>
<keyword evidence="14" id="KW-0534">Nitrate assimilation</keyword>
<keyword evidence="10" id="KW-0285">Flavoprotein</keyword>
<evidence type="ECO:0000256" key="17">
    <source>
        <dbReference type="SAM" id="MobiDB-lite"/>
    </source>
</evidence>
<evidence type="ECO:0000313" key="20">
    <source>
        <dbReference type="EMBL" id="KAA8633979.1"/>
    </source>
</evidence>
<feature type="region of interest" description="Disordered" evidence="17">
    <location>
        <begin position="178"/>
        <end position="215"/>
    </location>
</feature>